<organism evidence="1 2">
    <name type="scientific">Lysinibacillus zambalensis</name>
    <dbReference type="NCBI Taxonomy" id="3160866"/>
    <lineage>
        <taxon>Bacteria</taxon>
        <taxon>Bacillati</taxon>
        <taxon>Bacillota</taxon>
        <taxon>Bacilli</taxon>
        <taxon>Bacillales</taxon>
        <taxon>Bacillaceae</taxon>
        <taxon>Lysinibacillus</taxon>
    </lineage>
</organism>
<dbReference type="EMBL" id="JBEGDG010000010">
    <property type="protein sequence ID" value="MEQ6355905.1"/>
    <property type="molecule type" value="Genomic_DNA"/>
</dbReference>
<protein>
    <recommendedName>
        <fullName evidence="3">XkdX family protein</fullName>
    </recommendedName>
</protein>
<reference evidence="1 2" key="1">
    <citation type="submission" date="2024-06" db="EMBL/GenBank/DDBJ databases">
        <title>Lysinibacillus zambalefons sp. nov., a Novel Firmicute Isolated from the Poon Bato Zambales Hyperalkaline Spring.</title>
        <authorList>
            <person name="Aja J.A."/>
            <person name="Lazaro J.E.H."/>
            <person name="Llorin L.D."/>
            <person name="Lim K.R."/>
            <person name="Teodosio J."/>
            <person name="Dalisay D.S."/>
        </authorList>
    </citation>
    <scope>NUCLEOTIDE SEQUENCE [LARGE SCALE GENOMIC DNA]</scope>
    <source>
        <strain evidence="1 2">M3</strain>
    </source>
</reference>
<accession>A0ABV1MTT7</accession>
<gene>
    <name evidence="1" type="ORF">ABNX05_14845</name>
</gene>
<evidence type="ECO:0000313" key="2">
    <source>
        <dbReference type="Proteomes" id="UP001478862"/>
    </source>
</evidence>
<evidence type="ECO:0000313" key="1">
    <source>
        <dbReference type="EMBL" id="MEQ6355905.1"/>
    </source>
</evidence>
<comment type="caution">
    <text evidence="1">The sequence shown here is derived from an EMBL/GenBank/DDBJ whole genome shotgun (WGS) entry which is preliminary data.</text>
</comment>
<dbReference type="Proteomes" id="UP001478862">
    <property type="component" value="Unassembled WGS sequence"/>
</dbReference>
<name>A0ABV1MTT7_9BACI</name>
<keyword evidence="2" id="KW-1185">Reference proteome</keyword>
<sequence length="49" mass="5743">MNAVYNLFLRNWCNCRATEEQIDLAVTKELITEEEAIKIKATEQNNENK</sequence>
<dbReference type="RefSeq" id="WP_349660416.1">
    <property type="nucleotide sequence ID" value="NZ_JBEGDG010000010.1"/>
</dbReference>
<evidence type="ECO:0008006" key="3">
    <source>
        <dbReference type="Google" id="ProtNLM"/>
    </source>
</evidence>
<proteinExistence type="predicted"/>